<evidence type="ECO:0000259" key="3">
    <source>
        <dbReference type="PROSITE" id="PS50222"/>
    </source>
</evidence>
<gene>
    <name evidence="4" type="ORF">TorRG33x02_212520</name>
</gene>
<dbReference type="Gene3D" id="1.10.238.10">
    <property type="entry name" value="EF-hand"/>
    <property type="match status" value="1"/>
</dbReference>
<accession>A0A2P5EBQ8</accession>
<name>A0A2P5EBQ8_TREOI</name>
<feature type="compositionally biased region" description="Basic and acidic residues" evidence="2">
    <location>
        <begin position="51"/>
        <end position="67"/>
    </location>
</feature>
<dbReference type="CDD" id="cd00051">
    <property type="entry name" value="EFh"/>
    <property type="match status" value="1"/>
</dbReference>
<dbReference type="Proteomes" id="UP000237000">
    <property type="component" value="Unassembled WGS sequence"/>
</dbReference>
<dbReference type="InterPro" id="IPR018247">
    <property type="entry name" value="EF_Hand_1_Ca_BS"/>
</dbReference>
<dbReference type="STRING" id="63057.A0A2P5EBQ8"/>
<feature type="compositionally biased region" description="Basic residues" evidence="2">
    <location>
        <begin position="136"/>
        <end position="154"/>
    </location>
</feature>
<sequence length="308" mass="34632">MTQTKRPRMSKGDSSDSESEEATEKWSSDEPETETETPANNGKSQKGGASEYEKQRLSRIAENRARMEALGLPKMASSLMGSPHNSRKTKGKAKVTEEDEDYRPQEEDPTSSGDDEEENTVDVDDADGDEDYKGAKSSRSHKRKVKNKVSKYNKKVPVLGKVSSNSDYMDEDDALKLAIALSLQDSGEPSQSPNMANSKVNAKKIKTQTQDVDKRNKGKKSFASRLQMTEDELLVHYYQFDDNWKGGISVKDLERVATAHDFTWTDQELADMIRCFDSDGDGKLNLDDFRKIAVRCHMIKEEPQDEDP</sequence>
<dbReference type="GO" id="GO:0005509">
    <property type="term" value="F:calcium ion binding"/>
    <property type="evidence" value="ECO:0007669"/>
    <property type="project" value="InterPro"/>
</dbReference>
<dbReference type="InterPro" id="IPR002048">
    <property type="entry name" value="EF_hand_dom"/>
</dbReference>
<dbReference type="OrthoDB" id="293868at2759"/>
<dbReference type="PROSITE" id="PS50222">
    <property type="entry name" value="EF_HAND_2"/>
    <property type="match status" value="1"/>
</dbReference>
<reference evidence="5" key="1">
    <citation type="submission" date="2016-06" db="EMBL/GenBank/DDBJ databases">
        <title>Parallel loss of symbiosis genes in relatives of nitrogen-fixing non-legume Parasponia.</title>
        <authorList>
            <person name="Van Velzen R."/>
            <person name="Holmer R."/>
            <person name="Bu F."/>
            <person name="Rutten L."/>
            <person name="Van Zeijl A."/>
            <person name="Liu W."/>
            <person name="Santuari L."/>
            <person name="Cao Q."/>
            <person name="Sharma T."/>
            <person name="Shen D."/>
            <person name="Roswanjaya Y."/>
            <person name="Wardhani T."/>
            <person name="Kalhor M.S."/>
            <person name="Jansen J."/>
            <person name="Van den Hoogen J."/>
            <person name="Gungor B."/>
            <person name="Hartog M."/>
            <person name="Hontelez J."/>
            <person name="Verver J."/>
            <person name="Yang W.-C."/>
            <person name="Schijlen E."/>
            <person name="Repin R."/>
            <person name="Schilthuizen M."/>
            <person name="Schranz E."/>
            <person name="Heidstra R."/>
            <person name="Miyata K."/>
            <person name="Fedorova E."/>
            <person name="Kohlen W."/>
            <person name="Bisseling T."/>
            <person name="Smit S."/>
            <person name="Geurts R."/>
        </authorList>
    </citation>
    <scope>NUCLEOTIDE SEQUENCE [LARGE SCALE GENOMIC DNA]</scope>
    <source>
        <strain evidence="5">cv. RG33-2</strain>
    </source>
</reference>
<dbReference type="SMART" id="SM00054">
    <property type="entry name" value="EFh"/>
    <property type="match status" value="1"/>
</dbReference>
<protein>
    <submittedName>
        <fullName evidence="4">Parvalbumin</fullName>
    </submittedName>
</protein>
<feature type="region of interest" description="Disordered" evidence="2">
    <location>
        <begin position="1"/>
        <end position="154"/>
    </location>
</feature>
<proteinExistence type="predicted"/>
<dbReference type="PROSITE" id="PS50330">
    <property type="entry name" value="UIM"/>
    <property type="match status" value="1"/>
</dbReference>
<feature type="domain" description="EF-hand" evidence="3">
    <location>
        <begin position="264"/>
        <end position="299"/>
    </location>
</feature>
<comment type="caution">
    <text evidence="4">The sequence shown here is derived from an EMBL/GenBank/DDBJ whole genome shotgun (WGS) entry which is preliminary data.</text>
</comment>
<dbReference type="SMART" id="SM00726">
    <property type="entry name" value="UIM"/>
    <property type="match status" value="1"/>
</dbReference>
<dbReference type="SUPFAM" id="SSF47473">
    <property type="entry name" value="EF-hand"/>
    <property type="match status" value="1"/>
</dbReference>
<organism evidence="4 5">
    <name type="scientific">Trema orientale</name>
    <name type="common">Charcoal tree</name>
    <name type="synonym">Celtis orientalis</name>
    <dbReference type="NCBI Taxonomy" id="63057"/>
    <lineage>
        <taxon>Eukaryota</taxon>
        <taxon>Viridiplantae</taxon>
        <taxon>Streptophyta</taxon>
        <taxon>Embryophyta</taxon>
        <taxon>Tracheophyta</taxon>
        <taxon>Spermatophyta</taxon>
        <taxon>Magnoliopsida</taxon>
        <taxon>eudicotyledons</taxon>
        <taxon>Gunneridae</taxon>
        <taxon>Pentapetalae</taxon>
        <taxon>rosids</taxon>
        <taxon>fabids</taxon>
        <taxon>Rosales</taxon>
        <taxon>Cannabaceae</taxon>
        <taxon>Trema</taxon>
    </lineage>
</organism>
<evidence type="ECO:0000256" key="1">
    <source>
        <dbReference type="ARBA" id="ARBA00022837"/>
    </source>
</evidence>
<keyword evidence="1" id="KW-0106">Calcium</keyword>
<feature type="compositionally biased region" description="Acidic residues" evidence="2">
    <location>
        <begin position="97"/>
        <end position="130"/>
    </location>
</feature>
<evidence type="ECO:0000313" key="4">
    <source>
        <dbReference type="EMBL" id="PON82956.1"/>
    </source>
</evidence>
<dbReference type="FunCoup" id="A0A2P5EBQ8">
    <property type="interactions" value="696"/>
</dbReference>
<dbReference type="AlphaFoldDB" id="A0A2P5EBQ8"/>
<evidence type="ECO:0000313" key="5">
    <source>
        <dbReference type="Proteomes" id="UP000237000"/>
    </source>
</evidence>
<dbReference type="PROSITE" id="PS00018">
    <property type="entry name" value="EF_HAND_1"/>
    <property type="match status" value="1"/>
</dbReference>
<dbReference type="EMBL" id="JXTC01000186">
    <property type="protein sequence ID" value="PON82956.1"/>
    <property type="molecule type" value="Genomic_DNA"/>
</dbReference>
<dbReference type="Pfam" id="PF13499">
    <property type="entry name" value="EF-hand_7"/>
    <property type="match status" value="1"/>
</dbReference>
<dbReference type="InParanoid" id="A0A2P5EBQ8"/>
<dbReference type="InterPro" id="IPR003903">
    <property type="entry name" value="UIM_dom"/>
</dbReference>
<dbReference type="InterPro" id="IPR011992">
    <property type="entry name" value="EF-hand-dom_pair"/>
</dbReference>
<keyword evidence="5" id="KW-1185">Reference proteome</keyword>
<evidence type="ECO:0000256" key="2">
    <source>
        <dbReference type="SAM" id="MobiDB-lite"/>
    </source>
</evidence>